<feature type="transmembrane region" description="Helical" evidence="8">
    <location>
        <begin position="21"/>
        <end position="42"/>
    </location>
</feature>
<proteinExistence type="inferred from homology"/>
<dbReference type="NCBIfam" id="TIGR02138">
    <property type="entry name" value="phosphate_pstC"/>
    <property type="match status" value="1"/>
</dbReference>
<reference evidence="12" key="1">
    <citation type="submission" date="2015-07" db="EMBL/GenBank/DDBJ databases">
        <title>Near-Complete Genome Sequence of the Cellulolytic Bacterium Bacteroides (Pseudobacteroides) cellulosolvens ATCC 35603.</title>
        <authorList>
            <person name="Dassa B."/>
            <person name="Utturkar S.M."/>
            <person name="Klingeman D.M."/>
            <person name="Hurt R.A."/>
            <person name="Keller M."/>
            <person name="Xu J."/>
            <person name="Reddy Y.H.K."/>
            <person name="Borovok I."/>
            <person name="Grinberg I.R."/>
            <person name="Lamed R."/>
            <person name="Zhivin O."/>
            <person name="Bayer E.A."/>
            <person name="Brown S.D."/>
        </authorList>
    </citation>
    <scope>NUCLEOTIDE SEQUENCE [LARGE SCALE GENOMIC DNA]</scope>
    <source>
        <strain evidence="12">DSM 2933</strain>
    </source>
</reference>
<dbReference type="InterPro" id="IPR011864">
    <property type="entry name" value="Phosphate_PstC"/>
</dbReference>
<evidence type="ECO:0000256" key="3">
    <source>
        <dbReference type="ARBA" id="ARBA00022448"/>
    </source>
</evidence>
<feature type="transmembrane region" description="Helical" evidence="8">
    <location>
        <begin position="77"/>
        <end position="103"/>
    </location>
</feature>
<dbReference type="InterPro" id="IPR051124">
    <property type="entry name" value="Phosphate_Transport_Permease"/>
</dbReference>
<dbReference type="RefSeq" id="WP_036944724.1">
    <property type="nucleotide sequence ID" value="NZ_JQKC01000034.1"/>
</dbReference>
<feature type="transmembrane region" description="Helical" evidence="8">
    <location>
        <begin position="217"/>
        <end position="238"/>
    </location>
</feature>
<comment type="subcellular location">
    <subcellularLocation>
        <location evidence="1 8">Cell membrane</location>
        <topology evidence="1 8">Multi-pass membrane protein</topology>
    </subcellularLocation>
</comment>
<dbReference type="Proteomes" id="UP000036923">
    <property type="component" value="Unassembled WGS sequence"/>
</dbReference>
<feature type="transmembrane region" description="Helical" evidence="8">
    <location>
        <begin position="168"/>
        <end position="192"/>
    </location>
</feature>
<evidence type="ECO:0000256" key="5">
    <source>
        <dbReference type="ARBA" id="ARBA00022692"/>
    </source>
</evidence>
<sequence>MSKHRDNKNKRYFKNELLGKSVVTFFGVFLIILTISLVFFIASQGLSTFIIDKQSPFKFLFSSKWDPLREISKGGPAIGALVFIFGSISVSAIALLISTPFSVAISIFMSEISPNIGRKILQPVIEIFVGIPSVVYGWIGLTVLVPFISKLTLTLPFIDKDINTTGKGLLTGGLVLSIMIFPTIASISYDALKALPRDYKEASFALGATRWQSIRKVLIPAALPGMLTGIVLGLARAFGEALAVQMVIGNNILLPKSIFDRANTMTSVITMEMGNAVTGTLEANALWSLALLLLIISFLFIVIIHKIGAKGSFIK</sequence>
<name>A0A0L6JQM0_9FIRM</name>
<dbReference type="PANTHER" id="PTHR30425:SF2">
    <property type="entry name" value="ABC TRANSPORTER PERMEASE PROTEIN YQGH-RELATED"/>
    <property type="match status" value="1"/>
</dbReference>
<dbReference type="PANTHER" id="PTHR30425">
    <property type="entry name" value="PHOSPHATE TRANSPORT SYSTEM PERMEASE PROTEIN PST"/>
    <property type="match status" value="1"/>
</dbReference>
<organism evidence="11 12">
    <name type="scientific">Pseudobacteroides cellulosolvens ATCC 35603 = DSM 2933</name>
    <dbReference type="NCBI Taxonomy" id="398512"/>
    <lineage>
        <taxon>Bacteria</taxon>
        <taxon>Bacillati</taxon>
        <taxon>Bacillota</taxon>
        <taxon>Clostridia</taxon>
        <taxon>Eubacteriales</taxon>
        <taxon>Oscillospiraceae</taxon>
        <taxon>Pseudobacteroides</taxon>
    </lineage>
</organism>
<evidence type="ECO:0000256" key="4">
    <source>
        <dbReference type="ARBA" id="ARBA00022475"/>
    </source>
</evidence>
<comment type="function">
    <text evidence="9">Part of the binding-protein-dependent transport system for phosphate; probably responsible for the translocation of the substrate across the membrane.</text>
</comment>
<keyword evidence="6 8" id="KW-1133">Transmembrane helix</keyword>
<feature type="transmembrane region" description="Helical" evidence="8">
    <location>
        <begin position="285"/>
        <end position="305"/>
    </location>
</feature>
<dbReference type="GO" id="GO:0005315">
    <property type="term" value="F:phosphate transmembrane transporter activity"/>
    <property type="evidence" value="ECO:0007669"/>
    <property type="project" value="InterPro"/>
</dbReference>
<feature type="domain" description="ABC transmembrane type-1" evidence="10">
    <location>
        <begin position="84"/>
        <end position="304"/>
    </location>
</feature>
<keyword evidence="7 8" id="KW-0472">Membrane</keyword>
<evidence type="ECO:0000256" key="2">
    <source>
        <dbReference type="ARBA" id="ARBA00007069"/>
    </source>
</evidence>
<dbReference type="OrthoDB" id="9785113at2"/>
<dbReference type="Pfam" id="PF00528">
    <property type="entry name" value="BPD_transp_1"/>
    <property type="match status" value="1"/>
</dbReference>
<comment type="caution">
    <text evidence="11">The sequence shown here is derived from an EMBL/GenBank/DDBJ whole genome shotgun (WGS) entry which is preliminary data.</text>
</comment>
<evidence type="ECO:0000313" key="12">
    <source>
        <dbReference type="Proteomes" id="UP000036923"/>
    </source>
</evidence>
<keyword evidence="12" id="KW-1185">Reference proteome</keyword>
<feature type="transmembrane region" description="Helical" evidence="8">
    <location>
        <begin position="124"/>
        <end position="148"/>
    </location>
</feature>
<evidence type="ECO:0000313" key="11">
    <source>
        <dbReference type="EMBL" id="KNY27662.1"/>
    </source>
</evidence>
<keyword evidence="9" id="KW-0592">Phosphate transport</keyword>
<evidence type="ECO:0000256" key="6">
    <source>
        <dbReference type="ARBA" id="ARBA00022989"/>
    </source>
</evidence>
<protein>
    <recommendedName>
        <fullName evidence="9">Phosphate transport system permease protein</fullName>
    </recommendedName>
</protein>
<evidence type="ECO:0000256" key="9">
    <source>
        <dbReference type="RuleBase" id="RU363054"/>
    </source>
</evidence>
<dbReference type="AlphaFoldDB" id="A0A0L6JQM0"/>
<dbReference type="EMBL" id="LGTC01000001">
    <property type="protein sequence ID" value="KNY27662.1"/>
    <property type="molecule type" value="Genomic_DNA"/>
</dbReference>
<dbReference type="GO" id="GO:0005886">
    <property type="term" value="C:plasma membrane"/>
    <property type="evidence" value="ECO:0007669"/>
    <property type="project" value="UniProtKB-SubCell"/>
</dbReference>
<accession>A0A0L6JQM0</accession>
<dbReference type="eggNOG" id="COG0573">
    <property type="taxonomic scope" value="Bacteria"/>
</dbReference>
<dbReference type="CDD" id="cd06261">
    <property type="entry name" value="TM_PBP2"/>
    <property type="match status" value="1"/>
</dbReference>
<comment type="similarity">
    <text evidence="2 9">Belongs to the binding-protein-dependent transport system permease family. CysTW subfamily.</text>
</comment>
<dbReference type="PROSITE" id="PS50928">
    <property type="entry name" value="ABC_TM1"/>
    <property type="match status" value="1"/>
</dbReference>
<dbReference type="InterPro" id="IPR035906">
    <property type="entry name" value="MetI-like_sf"/>
</dbReference>
<dbReference type="SUPFAM" id="SSF161098">
    <property type="entry name" value="MetI-like"/>
    <property type="match status" value="1"/>
</dbReference>
<evidence type="ECO:0000256" key="8">
    <source>
        <dbReference type="RuleBase" id="RU363032"/>
    </source>
</evidence>
<evidence type="ECO:0000256" key="1">
    <source>
        <dbReference type="ARBA" id="ARBA00004651"/>
    </source>
</evidence>
<dbReference type="STRING" id="398512.Bccel_2933"/>
<evidence type="ECO:0000259" key="10">
    <source>
        <dbReference type="PROSITE" id="PS50928"/>
    </source>
</evidence>
<keyword evidence="3 8" id="KW-0813">Transport</keyword>
<keyword evidence="5 8" id="KW-0812">Transmembrane</keyword>
<keyword evidence="4 9" id="KW-1003">Cell membrane</keyword>
<dbReference type="Gene3D" id="1.10.3720.10">
    <property type="entry name" value="MetI-like"/>
    <property type="match status" value="1"/>
</dbReference>
<evidence type="ECO:0000256" key="7">
    <source>
        <dbReference type="ARBA" id="ARBA00023136"/>
    </source>
</evidence>
<dbReference type="PATRIC" id="fig|398512.5.peg.3078"/>
<dbReference type="GO" id="GO:0006817">
    <property type="term" value="P:phosphate ion transport"/>
    <property type="evidence" value="ECO:0007669"/>
    <property type="project" value="UniProtKB-KW"/>
</dbReference>
<dbReference type="InterPro" id="IPR000515">
    <property type="entry name" value="MetI-like"/>
</dbReference>
<gene>
    <name evidence="11" type="ORF">Bccel_2933</name>
</gene>